<gene>
    <name evidence="8" type="ORF">BXY39_0856</name>
</gene>
<evidence type="ECO:0000256" key="6">
    <source>
        <dbReference type="SAM" id="MobiDB-lite"/>
    </source>
</evidence>
<evidence type="ECO:0000313" key="8">
    <source>
        <dbReference type="EMBL" id="RMB12360.1"/>
    </source>
</evidence>
<organism evidence="8 9">
    <name type="scientific">Eilatimonas milleporae</name>
    <dbReference type="NCBI Taxonomy" id="911205"/>
    <lineage>
        <taxon>Bacteria</taxon>
        <taxon>Pseudomonadati</taxon>
        <taxon>Pseudomonadota</taxon>
        <taxon>Alphaproteobacteria</taxon>
        <taxon>Kordiimonadales</taxon>
        <taxon>Kordiimonadaceae</taxon>
        <taxon>Eilatimonas</taxon>
    </lineage>
</organism>
<keyword evidence="9" id="KW-1185">Reference proteome</keyword>
<dbReference type="AlphaFoldDB" id="A0A3M0CUY2"/>
<comment type="caution">
    <text evidence="8">The sequence shown here is derived from an EMBL/GenBank/DDBJ whole genome shotgun (WGS) entry which is preliminary data.</text>
</comment>
<dbReference type="SUPFAM" id="SSF102114">
    <property type="entry name" value="Radical SAM enzymes"/>
    <property type="match status" value="1"/>
</dbReference>
<reference evidence="8 9" key="1">
    <citation type="submission" date="2018-10" db="EMBL/GenBank/DDBJ databases">
        <title>Genomic Encyclopedia of Archaeal and Bacterial Type Strains, Phase II (KMG-II): from individual species to whole genera.</title>
        <authorList>
            <person name="Goeker M."/>
        </authorList>
    </citation>
    <scope>NUCLEOTIDE SEQUENCE [LARGE SCALE GENOMIC DNA]</scope>
    <source>
        <strain evidence="8 9">DSM 25217</strain>
    </source>
</reference>
<keyword evidence="4" id="KW-0408">Iron</keyword>
<dbReference type="InterPro" id="IPR007197">
    <property type="entry name" value="rSAM"/>
</dbReference>
<dbReference type="SFLD" id="SFLDG01082">
    <property type="entry name" value="B12-binding_domain_containing"/>
    <property type="match status" value="1"/>
</dbReference>
<dbReference type="InterPro" id="IPR006638">
    <property type="entry name" value="Elp3/MiaA/NifB-like_rSAM"/>
</dbReference>
<dbReference type="Proteomes" id="UP000271227">
    <property type="component" value="Unassembled WGS sequence"/>
</dbReference>
<dbReference type="PROSITE" id="PS51918">
    <property type="entry name" value="RADICAL_SAM"/>
    <property type="match status" value="1"/>
</dbReference>
<evidence type="ECO:0000256" key="4">
    <source>
        <dbReference type="ARBA" id="ARBA00023004"/>
    </source>
</evidence>
<dbReference type="PANTHER" id="PTHR43409:SF7">
    <property type="entry name" value="BLL1977 PROTEIN"/>
    <property type="match status" value="1"/>
</dbReference>
<feature type="region of interest" description="Disordered" evidence="6">
    <location>
        <begin position="1"/>
        <end position="27"/>
    </location>
</feature>
<dbReference type="InterPro" id="IPR023404">
    <property type="entry name" value="rSAM_horseshoe"/>
</dbReference>
<dbReference type="PANTHER" id="PTHR43409">
    <property type="entry name" value="ANAEROBIC MAGNESIUM-PROTOPORPHYRIN IX MONOMETHYL ESTER CYCLASE-RELATED"/>
    <property type="match status" value="1"/>
</dbReference>
<evidence type="ECO:0000256" key="2">
    <source>
        <dbReference type="ARBA" id="ARBA00022691"/>
    </source>
</evidence>
<comment type="cofactor">
    <cofactor evidence="1">
        <name>[4Fe-4S] cluster</name>
        <dbReference type="ChEBI" id="CHEBI:49883"/>
    </cofactor>
</comment>
<dbReference type="GO" id="GO:0051536">
    <property type="term" value="F:iron-sulfur cluster binding"/>
    <property type="evidence" value="ECO:0007669"/>
    <property type="project" value="UniProtKB-KW"/>
</dbReference>
<evidence type="ECO:0000259" key="7">
    <source>
        <dbReference type="PROSITE" id="PS51918"/>
    </source>
</evidence>
<evidence type="ECO:0000256" key="5">
    <source>
        <dbReference type="ARBA" id="ARBA00023014"/>
    </source>
</evidence>
<dbReference type="InParanoid" id="A0A3M0CUY2"/>
<keyword evidence="3" id="KW-0479">Metal-binding</keyword>
<dbReference type="InterPro" id="IPR051198">
    <property type="entry name" value="BchE-like"/>
</dbReference>
<dbReference type="CDD" id="cd01335">
    <property type="entry name" value="Radical_SAM"/>
    <property type="match status" value="1"/>
</dbReference>
<proteinExistence type="predicted"/>
<dbReference type="Pfam" id="PF04055">
    <property type="entry name" value="Radical_SAM"/>
    <property type="match status" value="1"/>
</dbReference>
<dbReference type="GO" id="GO:0046872">
    <property type="term" value="F:metal ion binding"/>
    <property type="evidence" value="ECO:0007669"/>
    <property type="project" value="UniProtKB-KW"/>
</dbReference>
<dbReference type="SFLD" id="SFLDS00029">
    <property type="entry name" value="Radical_SAM"/>
    <property type="match status" value="1"/>
</dbReference>
<dbReference type="EMBL" id="REFR01000009">
    <property type="protein sequence ID" value="RMB12360.1"/>
    <property type="molecule type" value="Genomic_DNA"/>
</dbReference>
<protein>
    <submittedName>
        <fullName evidence="8">Radical SAM family protein</fullName>
    </submittedName>
</protein>
<evidence type="ECO:0000313" key="9">
    <source>
        <dbReference type="Proteomes" id="UP000271227"/>
    </source>
</evidence>
<dbReference type="GO" id="GO:0005829">
    <property type="term" value="C:cytosol"/>
    <property type="evidence" value="ECO:0007669"/>
    <property type="project" value="TreeGrafter"/>
</dbReference>
<keyword evidence="5" id="KW-0411">Iron-sulfur</keyword>
<dbReference type="RefSeq" id="WP_170163610.1">
    <property type="nucleotide sequence ID" value="NZ_REFR01000009.1"/>
</dbReference>
<dbReference type="GO" id="GO:0003824">
    <property type="term" value="F:catalytic activity"/>
    <property type="evidence" value="ECO:0007669"/>
    <property type="project" value="InterPro"/>
</dbReference>
<dbReference type="InterPro" id="IPR058240">
    <property type="entry name" value="rSAM_sf"/>
</dbReference>
<feature type="domain" description="Radical SAM core" evidence="7">
    <location>
        <begin position="347"/>
        <end position="596"/>
    </location>
</feature>
<sequence length="704" mass="78648">MTDPHRARGGDPGQDRVPHPERQSGRKTVLLIQPPYGDLTYPYHALSYVAAAVNAAGYEAEVIDLNALWLNAKLSKPAIAAWDAEVSEHIADCYARPSLEIGDQNRLADLLKIQAICRDIRPETCRRIFRSEAFYDPERYQFARRQFRMFEALLDHFYAPIDFLNAFAIPPHIDTAARLTGMVRASDRLKEELADLLRAHCRGRDYLFIGVGMQFTANIAPGFAVLDLLAEVFPGVARVAGGTAVTDLVKYARSEAALAPLSAFCEAMYAGEAEPGMAGLIDWLSGGGEAPDGVVQLDGQARERLTQPDYVSLGGREGKGGKGAGFAPFDWERFPPRFDWVDWSLYLAPERRVNYAPVRGCFWNQCTFCDYGLNSDKPTAPSRAMNAKIAVAVVRRLRDAGVIYFYLSSDALPPNFLKAFAEELIAEDIGISWSCQLFLTKTFTPEFVALLERSGLVQASFGLESGSSRVLEKMGKGTDRVDRILRPAFEAFRASNIALQPLFFMGFPGETDEDRQATVDLLLEYADIFTPISHGGRFTLLAGSILAKNPEAYGLSDLAFPENDDFSGALNYRFDGRDNPTDCELLKPFNDQLPADTAFERPWIGGIDTFHTHLYAQRHGRTVFERIRTQNRRRDENIDHVTRSPYDIPTVIENVLIHRALTCPDSRGTLPDDLQQSAEDMIRSLLPGQSQTYRLSILPYREMR</sequence>
<feature type="compositionally biased region" description="Basic and acidic residues" evidence="6">
    <location>
        <begin position="1"/>
        <end position="24"/>
    </location>
</feature>
<evidence type="ECO:0000256" key="1">
    <source>
        <dbReference type="ARBA" id="ARBA00001966"/>
    </source>
</evidence>
<name>A0A3M0CUY2_9PROT</name>
<keyword evidence="2" id="KW-0949">S-adenosyl-L-methionine</keyword>
<evidence type="ECO:0000256" key="3">
    <source>
        <dbReference type="ARBA" id="ARBA00022723"/>
    </source>
</evidence>
<dbReference type="Gene3D" id="3.80.30.20">
    <property type="entry name" value="tm_1862 like domain"/>
    <property type="match status" value="1"/>
</dbReference>
<dbReference type="SMART" id="SM00729">
    <property type="entry name" value="Elp3"/>
    <property type="match status" value="1"/>
</dbReference>
<accession>A0A3M0CUY2</accession>